<keyword evidence="2" id="KW-0808">Transferase</keyword>
<feature type="domain" description="Glycosyltransferase 2-like" evidence="1">
    <location>
        <begin position="7"/>
        <end position="127"/>
    </location>
</feature>
<evidence type="ECO:0000259" key="1">
    <source>
        <dbReference type="Pfam" id="PF00535"/>
    </source>
</evidence>
<dbReference type="Pfam" id="PF00535">
    <property type="entry name" value="Glycos_transf_2"/>
    <property type="match status" value="1"/>
</dbReference>
<evidence type="ECO:0000313" key="2">
    <source>
        <dbReference type="EMBL" id="TWJ19371.1"/>
    </source>
</evidence>
<dbReference type="EMBL" id="VLLN01000009">
    <property type="protein sequence ID" value="TWJ19371.1"/>
    <property type="molecule type" value="Genomic_DNA"/>
</dbReference>
<reference evidence="2 3" key="1">
    <citation type="submission" date="2019-07" db="EMBL/GenBank/DDBJ databases">
        <title>Genomic Encyclopedia of Archaeal and Bacterial Type Strains, Phase II (KMG-II): from individual species to whole genera.</title>
        <authorList>
            <person name="Goeker M."/>
        </authorList>
    </citation>
    <scope>NUCLEOTIDE SEQUENCE [LARGE SCALE GENOMIC DNA]</scope>
    <source>
        <strain evidence="2 3">ATCC BAA-1139</strain>
    </source>
</reference>
<dbReference type="InterPro" id="IPR050834">
    <property type="entry name" value="Glycosyltransf_2"/>
</dbReference>
<keyword evidence="3" id="KW-1185">Reference proteome</keyword>
<dbReference type="AlphaFoldDB" id="A0A562VNM1"/>
<dbReference type="PANTHER" id="PTHR43685">
    <property type="entry name" value="GLYCOSYLTRANSFERASE"/>
    <property type="match status" value="1"/>
</dbReference>
<dbReference type="InterPro" id="IPR001173">
    <property type="entry name" value="Glyco_trans_2-like"/>
</dbReference>
<dbReference type="GO" id="GO:0016740">
    <property type="term" value="F:transferase activity"/>
    <property type="evidence" value="ECO:0007669"/>
    <property type="project" value="UniProtKB-KW"/>
</dbReference>
<name>A0A562VNM1_9BACT</name>
<sequence length="342" mass="38384">MKSPLVSVIIPTYNRAALLQEALQSIVGQTFADYEVLIVDDGSTDSTREVAARFPADRFIYMHQEHQGRSAARNRALAATRGRYVAFLDSDDLFTADKLERQVEILEAHPDYGMVYTAARVIDEQGRELFSPYATNSGTPYYRATESGFIYDRIAYYLPLTILLPTVMVRSSILQSVGGFDERLDRFEDTDLWRRIAKVAGIFALDVPLTTIRTHSGNRMEHPAKVFAAIAYYTGKIKEQDGGESPQWRKGSARLYLHYALAVHALEKMRPLSRGFFKEAVRLAPVDTVDYLLVNHVMSSRYALQLLAGSFRHAPLILSRLAAVTIWRGITALCGGPRGREA</sequence>
<dbReference type="Proteomes" id="UP000319449">
    <property type="component" value="Unassembled WGS sequence"/>
</dbReference>
<comment type="caution">
    <text evidence="2">The sequence shown here is derived from an EMBL/GenBank/DDBJ whole genome shotgun (WGS) entry which is preliminary data.</text>
</comment>
<organism evidence="2 3">
    <name type="scientific">Geobacter argillaceus</name>
    <dbReference type="NCBI Taxonomy" id="345631"/>
    <lineage>
        <taxon>Bacteria</taxon>
        <taxon>Pseudomonadati</taxon>
        <taxon>Thermodesulfobacteriota</taxon>
        <taxon>Desulfuromonadia</taxon>
        <taxon>Geobacterales</taxon>
        <taxon>Geobacteraceae</taxon>
        <taxon>Geobacter</taxon>
    </lineage>
</organism>
<dbReference type="SUPFAM" id="SSF53448">
    <property type="entry name" value="Nucleotide-diphospho-sugar transferases"/>
    <property type="match status" value="1"/>
</dbReference>
<dbReference type="PANTHER" id="PTHR43685:SF11">
    <property type="entry name" value="GLYCOSYLTRANSFERASE TAGX-RELATED"/>
    <property type="match status" value="1"/>
</dbReference>
<gene>
    <name evidence="2" type="ORF">JN12_01787</name>
</gene>
<proteinExistence type="predicted"/>
<dbReference type="Gene3D" id="3.90.550.10">
    <property type="entry name" value="Spore Coat Polysaccharide Biosynthesis Protein SpsA, Chain A"/>
    <property type="match status" value="1"/>
</dbReference>
<evidence type="ECO:0000313" key="3">
    <source>
        <dbReference type="Proteomes" id="UP000319449"/>
    </source>
</evidence>
<accession>A0A562VNM1</accession>
<dbReference type="RefSeq" id="WP_145021452.1">
    <property type="nucleotide sequence ID" value="NZ_VLLN01000009.1"/>
</dbReference>
<protein>
    <submittedName>
        <fullName evidence="2">Glycosyltransferase involved in cell wall biosynthesis</fullName>
    </submittedName>
</protein>
<dbReference type="CDD" id="cd00761">
    <property type="entry name" value="Glyco_tranf_GTA_type"/>
    <property type="match status" value="1"/>
</dbReference>
<dbReference type="OrthoDB" id="305760at2"/>
<dbReference type="InterPro" id="IPR029044">
    <property type="entry name" value="Nucleotide-diphossugar_trans"/>
</dbReference>